<proteinExistence type="predicted"/>
<dbReference type="InterPro" id="IPR009003">
    <property type="entry name" value="Peptidase_S1_PA"/>
</dbReference>
<dbReference type="Pfam" id="PF13180">
    <property type="entry name" value="PDZ_2"/>
    <property type="match status" value="1"/>
</dbReference>
<dbReference type="InterPro" id="IPR001478">
    <property type="entry name" value="PDZ"/>
</dbReference>
<reference evidence="5" key="1">
    <citation type="journal article" date="2019" name="Int. J. Syst. Evol. Microbiol.">
        <title>The Global Catalogue of Microorganisms (GCM) 10K type strain sequencing project: providing services to taxonomists for standard genome sequencing and annotation.</title>
        <authorList>
            <consortium name="The Broad Institute Genomics Platform"/>
            <consortium name="The Broad Institute Genome Sequencing Center for Infectious Disease"/>
            <person name="Wu L."/>
            <person name="Ma J."/>
        </authorList>
    </citation>
    <scope>NUCLEOTIDE SEQUENCE [LARGE SCALE GENOMIC DNA]</scope>
    <source>
        <strain evidence="5">NBRC 101365</strain>
    </source>
</reference>
<dbReference type="SMART" id="SM00228">
    <property type="entry name" value="PDZ"/>
    <property type="match status" value="1"/>
</dbReference>
<dbReference type="InterPro" id="IPR051201">
    <property type="entry name" value="Chloro_Bact_Ser_Proteases"/>
</dbReference>
<dbReference type="Pfam" id="PF13365">
    <property type="entry name" value="Trypsin_2"/>
    <property type="match status" value="1"/>
</dbReference>
<evidence type="ECO:0000259" key="3">
    <source>
        <dbReference type="SMART" id="SM00228"/>
    </source>
</evidence>
<evidence type="ECO:0000313" key="4">
    <source>
        <dbReference type="EMBL" id="GLS21339.1"/>
    </source>
</evidence>
<evidence type="ECO:0000256" key="1">
    <source>
        <dbReference type="ARBA" id="ARBA00022670"/>
    </source>
</evidence>
<evidence type="ECO:0000256" key="2">
    <source>
        <dbReference type="ARBA" id="ARBA00022801"/>
    </source>
</evidence>
<dbReference type="EMBL" id="BSPC01000048">
    <property type="protein sequence ID" value="GLS21339.1"/>
    <property type="molecule type" value="Genomic_DNA"/>
</dbReference>
<keyword evidence="1 4" id="KW-0645">Protease</keyword>
<dbReference type="InterPro" id="IPR001940">
    <property type="entry name" value="Peptidase_S1C"/>
</dbReference>
<gene>
    <name evidence="4" type="primary">htrA</name>
    <name evidence="4" type="ORF">GCM10007874_43560</name>
</gene>
<dbReference type="GO" id="GO:0006508">
    <property type="term" value="P:proteolysis"/>
    <property type="evidence" value="ECO:0007669"/>
    <property type="project" value="UniProtKB-KW"/>
</dbReference>
<feature type="domain" description="PDZ" evidence="3">
    <location>
        <begin position="258"/>
        <end position="327"/>
    </location>
</feature>
<dbReference type="SUPFAM" id="SSF50494">
    <property type="entry name" value="Trypsin-like serine proteases"/>
    <property type="match status" value="1"/>
</dbReference>
<dbReference type="Proteomes" id="UP001156882">
    <property type="component" value="Unassembled WGS sequence"/>
</dbReference>
<dbReference type="PRINTS" id="PR00834">
    <property type="entry name" value="PROTEASES2C"/>
</dbReference>
<dbReference type="Gene3D" id="2.40.10.120">
    <property type="match status" value="1"/>
</dbReference>
<dbReference type="Gene3D" id="2.30.42.10">
    <property type="match status" value="1"/>
</dbReference>
<dbReference type="SUPFAM" id="SSF50156">
    <property type="entry name" value="PDZ domain-like"/>
    <property type="match status" value="1"/>
</dbReference>
<dbReference type="PANTHER" id="PTHR43343:SF3">
    <property type="entry name" value="PROTEASE DO-LIKE 8, CHLOROPLASTIC"/>
    <property type="match status" value="1"/>
</dbReference>
<keyword evidence="5" id="KW-1185">Reference proteome</keyword>
<organism evidence="4 5">
    <name type="scientific">Labrys miyagiensis</name>
    <dbReference type="NCBI Taxonomy" id="346912"/>
    <lineage>
        <taxon>Bacteria</taxon>
        <taxon>Pseudomonadati</taxon>
        <taxon>Pseudomonadota</taxon>
        <taxon>Alphaproteobacteria</taxon>
        <taxon>Hyphomicrobiales</taxon>
        <taxon>Xanthobacteraceae</taxon>
        <taxon>Labrys</taxon>
    </lineage>
</organism>
<dbReference type="PANTHER" id="PTHR43343">
    <property type="entry name" value="PEPTIDASE S12"/>
    <property type="match status" value="1"/>
</dbReference>
<comment type="caution">
    <text evidence="4">The sequence shown here is derived from an EMBL/GenBank/DDBJ whole genome shotgun (WGS) entry which is preliminary data.</text>
</comment>
<dbReference type="InterPro" id="IPR036034">
    <property type="entry name" value="PDZ_sf"/>
</dbReference>
<keyword evidence="2" id="KW-0378">Hydrolase</keyword>
<protein>
    <submittedName>
        <fullName evidence="4">Serine protease</fullName>
    </submittedName>
</protein>
<accession>A0ABQ6CMF3</accession>
<name>A0ABQ6CMF3_9HYPH</name>
<sequence length="342" mass="35436">MLLDTSPTFVLNDEPASQASESLAPLSLGTPDDAQLLDAYSNTVIGVIDRVGQAVVKLDIRKGGKPAGSGSGVILSPDGLVLTNSHVAQGTPRVSVQTQDGHHFDARLIGDDPDTDLALVHIEQPVNLTAARLGNSSLLRRGQVAVAIGNPLGFEATVTSGVISALGRSLRAKSGRLIDDVIQTDAALNPGNSGGPLVSTLGEVIGINTAVIMGAQGICFAVASNTASFVMGQLIRHGHVRRASIGIAAQQAMIARRVQLSAGVDQPAGVMISAAEIGQPAESAGLLMGDIIVALDGQKVSAVDDLIRLLNEECIGRSTRFDVLRNGKLRSFEVTPKERRGS</sequence>
<evidence type="ECO:0000313" key="5">
    <source>
        <dbReference type="Proteomes" id="UP001156882"/>
    </source>
</evidence>
<dbReference type="GO" id="GO:0008233">
    <property type="term" value="F:peptidase activity"/>
    <property type="evidence" value="ECO:0007669"/>
    <property type="project" value="UniProtKB-KW"/>
</dbReference>